<dbReference type="PATRIC" id="fig|253.9.peg.981"/>
<evidence type="ECO:0000256" key="2">
    <source>
        <dbReference type="SAM" id="MobiDB-lite"/>
    </source>
</evidence>
<feature type="region of interest" description="Disordered" evidence="2">
    <location>
        <begin position="89"/>
        <end position="118"/>
    </location>
</feature>
<dbReference type="EMBL" id="LJOD01000010">
    <property type="protein sequence ID" value="KPE50383.1"/>
    <property type="molecule type" value="Genomic_DNA"/>
</dbReference>
<evidence type="ECO:0000256" key="1">
    <source>
        <dbReference type="SAM" id="Coils"/>
    </source>
</evidence>
<feature type="compositionally biased region" description="Polar residues" evidence="2">
    <location>
        <begin position="94"/>
        <end position="116"/>
    </location>
</feature>
<sequence length="338" mass="36917">MLITGILGGIVNFYSDANKQTGSESTAKLRSAGVCILFGIAATILVPLFLKFAESKLLDEIKLPNKCTQAENKAESTKATPAAHTMAIPDSLRSGPQASEPLSTTNTSKPDQPQTTSEEKNSLASDYLIWTAYCLLAACAGMRFIDLLMSRVISKEYIKQAETTINEKNKEIKDLKKESVIAENNYKVSEPLQLQMASQASVLKSGISTAEQSKMILSQLPPVIHANDPQKGRFGGKSCVNGKTLSVEYDSYIIPGFLNLTIKVSADEGELTSDVYLFLHNSFAKSIIHLEGYGKKEVEYKIPSYGAFTIGAILDNGNTLLELDIAELKNFPESFRNR</sequence>
<protein>
    <recommendedName>
        <fullName evidence="3">YEATS-Like-Associating Three TM domain-containing protein</fullName>
    </recommendedName>
</protein>
<proteinExistence type="predicted"/>
<accession>A0A0N0IVB3</accession>
<evidence type="ECO:0000313" key="5">
    <source>
        <dbReference type="Proteomes" id="UP000037953"/>
    </source>
</evidence>
<dbReference type="InterPro" id="IPR046890">
    <property type="entry name" value="YLATT"/>
</dbReference>
<keyword evidence="1" id="KW-0175">Coiled coil</keyword>
<organism evidence="4 5">
    <name type="scientific">Chryseobacterium indologenes</name>
    <name type="common">Flavobacterium indologenes</name>
    <dbReference type="NCBI Taxonomy" id="253"/>
    <lineage>
        <taxon>Bacteria</taxon>
        <taxon>Pseudomonadati</taxon>
        <taxon>Bacteroidota</taxon>
        <taxon>Flavobacteriia</taxon>
        <taxon>Flavobacteriales</taxon>
        <taxon>Weeksellaceae</taxon>
        <taxon>Chryseobacterium group</taxon>
        <taxon>Chryseobacterium</taxon>
    </lineage>
</organism>
<reference evidence="4 5" key="1">
    <citation type="journal article" date="2015" name="Genom Data">
        <title>Draft genome sequence of a multidrug-resistant Chryseobacterium indologenes isolate from Malaysia.</title>
        <authorList>
            <person name="Yu C.Y."/>
            <person name="Ang G.Y."/>
            <person name="Cheng H.J."/>
            <person name="Cheong Y.M."/>
            <person name="Yin W.F."/>
            <person name="Chan K.G."/>
        </authorList>
    </citation>
    <scope>NUCLEOTIDE SEQUENCE [LARGE SCALE GENOMIC DNA]</scope>
    <source>
        <strain evidence="4 5">CI_885</strain>
    </source>
</reference>
<comment type="caution">
    <text evidence="4">The sequence shown here is derived from an EMBL/GenBank/DDBJ whole genome shotgun (WGS) entry which is preliminary data.</text>
</comment>
<feature type="domain" description="YEATS-Like-Associating Three TM" evidence="3">
    <location>
        <begin position="1"/>
        <end position="62"/>
    </location>
</feature>
<gene>
    <name evidence="4" type="ORF">AOB46_15240</name>
</gene>
<dbReference type="Pfam" id="PF20303">
    <property type="entry name" value="YLATT"/>
    <property type="match status" value="1"/>
</dbReference>
<evidence type="ECO:0000313" key="4">
    <source>
        <dbReference type="EMBL" id="KPE50383.1"/>
    </source>
</evidence>
<dbReference type="AlphaFoldDB" id="A0A0N0IVB3"/>
<feature type="coiled-coil region" evidence="1">
    <location>
        <begin position="158"/>
        <end position="185"/>
    </location>
</feature>
<evidence type="ECO:0000259" key="3">
    <source>
        <dbReference type="Pfam" id="PF20303"/>
    </source>
</evidence>
<name>A0A0N0IVB3_CHRID</name>
<reference evidence="5" key="2">
    <citation type="submission" date="2015-09" db="EMBL/GenBank/DDBJ databases">
        <title>Draft genome sequence of a multidrug-resistant Chryseobacterium indologenes isolate from Malaysia.</title>
        <authorList>
            <person name="Yu C.Y."/>
            <person name="Ang G.Y."/>
            <person name="Chan K.-G."/>
        </authorList>
    </citation>
    <scope>NUCLEOTIDE SEQUENCE [LARGE SCALE GENOMIC DNA]</scope>
    <source>
        <strain evidence="5">CI_885</strain>
    </source>
</reference>
<dbReference type="Proteomes" id="UP000037953">
    <property type="component" value="Unassembled WGS sequence"/>
</dbReference>